<dbReference type="eggNOG" id="arCOG01817">
    <property type="taxonomic scope" value="Archaea"/>
</dbReference>
<dbReference type="GO" id="GO:0016887">
    <property type="term" value="F:ATP hydrolysis activity"/>
    <property type="evidence" value="ECO:0007669"/>
    <property type="project" value="InterPro"/>
</dbReference>
<accession>M1XNP3</accession>
<dbReference type="InterPro" id="IPR027417">
    <property type="entry name" value="P-loop_NTPase"/>
</dbReference>
<dbReference type="Gene3D" id="3.40.50.300">
    <property type="entry name" value="P-loop containing nucleotide triphosphate hydrolases"/>
    <property type="match status" value="1"/>
</dbReference>
<feature type="region of interest" description="Disordered" evidence="2">
    <location>
        <begin position="1"/>
        <end position="21"/>
    </location>
</feature>
<evidence type="ECO:0000256" key="2">
    <source>
        <dbReference type="SAM" id="MobiDB-lite"/>
    </source>
</evidence>
<evidence type="ECO:0000313" key="6">
    <source>
        <dbReference type="EMBL" id="CCQ35555.1"/>
    </source>
</evidence>
<dbReference type="InterPro" id="IPR050921">
    <property type="entry name" value="T4SS_GSP_E_ATPase"/>
</dbReference>
<feature type="domain" description="PilB3-like C-terminal" evidence="4">
    <location>
        <begin position="463"/>
        <end position="536"/>
    </location>
</feature>
<dbReference type="RefSeq" id="WP_015408402.1">
    <property type="nucleotide sequence ID" value="NC_020388.1"/>
</dbReference>
<dbReference type="AlphaFoldDB" id="M1XNP3"/>
<dbReference type="HOGENOM" id="CLU_005379_2_2_2"/>
<name>M1XNP3_NATM8</name>
<dbReference type="PANTHER" id="PTHR30486">
    <property type="entry name" value="TWITCHING MOTILITY PROTEIN PILT"/>
    <property type="match status" value="1"/>
</dbReference>
<dbReference type="STRING" id="268739.Nmlp_1347"/>
<dbReference type="Pfam" id="PF00437">
    <property type="entry name" value="T2SSE"/>
    <property type="match status" value="1"/>
</dbReference>
<dbReference type="Proteomes" id="UP000011867">
    <property type="component" value="Chromosome"/>
</dbReference>
<dbReference type="OrthoDB" id="33500at2157"/>
<dbReference type="CDD" id="cd01130">
    <property type="entry name" value="VirB11-like_ATPase"/>
    <property type="match status" value="1"/>
</dbReference>
<evidence type="ECO:0000259" key="4">
    <source>
        <dbReference type="Pfam" id="PF23989"/>
    </source>
</evidence>
<dbReference type="EMBL" id="HF582854">
    <property type="protein sequence ID" value="CCQ35555.1"/>
    <property type="molecule type" value="Genomic_DNA"/>
</dbReference>
<dbReference type="InterPro" id="IPR056571">
    <property type="entry name" value="PilB3-like_C"/>
</dbReference>
<dbReference type="SUPFAM" id="SSF52540">
    <property type="entry name" value="P-loop containing nucleoside triphosphate hydrolases"/>
    <property type="match status" value="1"/>
</dbReference>
<dbReference type="InterPro" id="IPR001482">
    <property type="entry name" value="T2SS/T4SS_dom"/>
</dbReference>
<feature type="domain" description="PilB3-like N-terminal" evidence="5">
    <location>
        <begin position="17"/>
        <end position="89"/>
    </location>
</feature>
<dbReference type="Gene3D" id="3.30.450.380">
    <property type="match status" value="1"/>
</dbReference>
<proteinExistence type="inferred from homology"/>
<evidence type="ECO:0000259" key="5">
    <source>
        <dbReference type="Pfam" id="PF23990"/>
    </source>
</evidence>
<protein>
    <submittedName>
        <fullName evidence="6">Type IV pilus biogenesis complex ATPase subunit</fullName>
    </submittedName>
</protein>
<gene>
    <name evidence="6" type="primary">pilB1</name>
    <name evidence="6" type="ordered locus">Nmlp_1347</name>
</gene>
<dbReference type="PANTHER" id="PTHR30486:SF6">
    <property type="entry name" value="TYPE IV PILUS RETRACTATION ATPASE PILT"/>
    <property type="match status" value="1"/>
</dbReference>
<sequence>MSRDDASVRPEEHSTRSVRQRLARAVESLRGSSIPEESYRPGEHGRIVGDRTFDGERVEAYWLNAPFSYAVITHDDEENEHRYYAVEPDLDRFERDVLETLYDDVRVPLLYTEHGGNPEDVLRSELRTRLERYGVEPDVAGFYRLYYYLYRRFQGFGKVDPLMHDPYIEDISCDGYNLPLYAYHDGYQDIETNVSFEETGLDSYIVRMAQQAGRHISVGNPIVETTLVDGSRAELALGEEVTPHGSAFTIRKYSDEPFTPIDLLEFGTFSLGQMAYLWLGIEHNKNIVFAGGTASGKTTSMNAISMFVPPRSKLITIEDTRELSLYHDNWLSCVTRERLDEAANVTMYDLLRSSLRHRPEYIIVGEVRGEEAITLFQAMNTGHTTLSTMHADSVQTVINRLENEPINVPRPMVQSLDILCVQRLARFGSERVRRAGTIAEIEGIDQRTGELDYTGAYNWDSATDTFSEGTEKLTEEIREERGWSKTELLRELQRRRRFLAFLQERGISQYEQFTAMVNRYYAVPEEVMGRIEAAEADGRVDLDAGAVVDPGSNEAEPRSG</sequence>
<dbReference type="InterPro" id="IPR056570">
    <property type="entry name" value="PilB3-like_N"/>
</dbReference>
<comment type="similarity">
    <text evidence="1">Belongs to the GSP E family.</text>
</comment>
<feature type="domain" description="Bacterial type II secretion system protein E" evidence="3">
    <location>
        <begin position="243"/>
        <end position="429"/>
    </location>
</feature>
<reference evidence="6 7" key="1">
    <citation type="journal article" date="2013" name="Genome Announc.">
        <title>Genome of the haloarchaeon Natronomonas moolapensis, a neutrophilic member of a previously haloalkaliphilic genus.</title>
        <authorList>
            <person name="Dyall-Smith M.L."/>
            <person name="Pfeiffer F."/>
            <person name="Oberwinkler T."/>
            <person name="Klee K."/>
            <person name="Rampp M."/>
            <person name="Palm P."/>
            <person name="Gross K."/>
            <person name="Schuster S.C."/>
            <person name="Oesterhelt D."/>
        </authorList>
    </citation>
    <scope>NUCLEOTIDE SEQUENCE [LARGE SCALE GENOMIC DNA]</scope>
    <source>
        <strain evidence="7">DSM 18674 / JCM 14361 / 8.8.11</strain>
    </source>
</reference>
<evidence type="ECO:0000313" key="7">
    <source>
        <dbReference type="Proteomes" id="UP000011867"/>
    </source>
</evidence>
<dbReference type="KEGG" id="nmo:Nmlp_1347"/>
<dbReference type="Pfam" id="PF23989">
    <property type="entry name" value="PilB3_C"/>
    <property type="match status" value="1"/>
</dbReference>
<dbReference type="GeneID" id="14650659"/>
<organism evidence="6 7">
    <name type="scientific">Natronomonas moolapensis (strain DSM 18674 / CECT 7526 / JCM 14361 / 8.8.11)</name>
    <dbReference type="NCBI Taxonomy" id="268739"/>
    <lineage>
        <taxon>Archaea</taxon>
        <taxon>Methanobacteriati</taxon>
        <taxon>Methanobacteriota</taxon>
        <taxon>Stenosarchaea group</taxon>
        <taxon>Halobacteria</taxon>
        <taxon>Halobacteriales</taxon>
        <taxon>Natronomonadaceae</taxon>
        <taxon>Natronomonas</taxon>
    </lineage>
</organism>
<dbReference type="Pfam" id="PF23990">
    <property type="entry name" value="PilB3_N"/>
    <property type="match status" value="1"/>
</dbReference>
<evidence type="ECO:0000259" key="3">
    <source>
        <dbReference type="Pfam" id="PF00437"/>
    </source>
</evidence>
<feature type="compositionally biased region" description="Basic and acidic residues" evidence="2">
    <location>
        <begin position="1"/>
        <end position="15"/>
    </location>
</feature>
<keyword evidence="7" id="KW-1185">Reference proteome</keyword>
<evidence type="ECO:0000256" key="1">
    <source>
        <dbReference type="ARBA" id="ARBA00006611"/>
    </source>
</evidence>